<reference evidence="1 3" key="2">
    <citation type="journal article" date="2014" name="BMC Genomics">
        <title>An improved genome release (version Mt4.0) for the model legume Medicago truncatula.</title>
        <authorList>
            <person name="Tang H."/>
            <person name="Krishnakumar V."/>
            <person name="Bidwell S."/>
            <person name="Rosen B."/>
            <person name="Chan A."/>
            <person name="Zhou S."/>
            <person name="Gentzbittel L."/>
            <person name="Childs K.L."/>
            <person name="Yandell M."/>
            <person name="Gundlach H."/>
            <person name="Mayer K.F."/>
            <person name="Schwartz D.C."/>
            <person name="Town C.D."/>
        </authorList>
    </citation>
    <scope>GENOME REANNOTATION</scope>
    <source>
        <strain evidence="2 3">cv. Jemalong A17</strain>
    </source>
</reference>
<dbReference type="PaxDb" id="3880-AES70575"/>
<dbReference type="PANTHER" id="PTHR35130">
    <property type="entry name" value="MEDIATOR OF RNA POLYMERASE II TRANSCRIPTION SUBUNIT 16"/>
    <property type="match status" value="1"/>
</dbReference>
<sequence length="129" mass="14779">MFGDHVVGVPIDNPSTVILWEVMFRLVNGLQLTPKTSINNRVPPPTTYNLGRREYKEKQWRNLEDQNLGESISLHCSPVSMYDYEAIGTNEVELRLIENTEETQRKSGHLTEIKAIASVRHSHILHSIK</sequence>
<dbReference type="GO" id="GO:0006355">
    <property type="term" value="P:regulation of DNA-templated transcription"/>
    <property type="evidence" value="ECO:0007669"/>
    <property type="project" value="InterPro"/>
</dbReference>
<dbReference type="PANTHER" id="PTHR35130:SF1">
    <property type="entry name" value="MEDIATOR OF RNA POLYMERASE II TRANSCRIPTION SUBUNIT 16"/>
    <property type="match status" value="1"/>
</dbReference>
<gene>
    <name evidence="1" type="ordered locus">MTR_3g057920</name>
</gene>
<proteinExistence type="predicted"/>
<dbReference type="GO" id="GO:0016592">
    <property type="term" value="C:mediator complex"/>
    <property type="evidence" value="ECO:0007669"/>
    <property type="project" value="InterPro"/>
</dbReference>
<dbReference type="Proteomes" id="UP000002051">
    <property type="component" value="Chromosome 3"/>
</dbReference>
<dbReference type="STRING" id="3880.G7ZXZ0"/>
<keyword evidence="3" id="KW-1185">Reference proteome</keyword>
<reference evidence="1 3" key="1">
    <citation type="journal article" date="2011" name="Nature">
        <title>The Medicago genome provides insight into the evolution of rhizobial symbioses.</title>
        <authorList>
            <person name="Young N.D."/>
            <person name="Debelle F."/>
            <person name="Oldroyd G.E."/>
            <person name="Geurts R."/>
            <person name="Cannon S.B."/>
            <person name="Udvardi M.K."/>
            <person name="Benedito V.A."/>
            <person name="Mayer K.F."/>
            <person name="Gouzy J."/>
            <person name="Schoof H."/>
            <person name="Van de Peer Y."/>
            <person name="Proost S."/>
            <person name="Cook D.R."/>
            <person name="Meyers B.C."/>
            <person name="Spannagl M."/>
            <person name="Cheung F."/>
            <person name="De Mita S."/>
            <person name="Krishnakumar V."/>
            <person name="Gundlach H."/>
            <person name="Zhou S."/>
            <person name="Mudge J."/>
            <person name="Bharti A.K."/>
            <person name="Murray J.D."/>
            <person name="Naoumkina M.A."/>
            <person name="Rosen B."/>
            <person name="Silverstein K.A."/>
            <person name="Tang H."/>
            <person name="Rombauts S."/>
            <person name="Zhao P.X."/>
            <person name="Zhou P."/>
            <person name="Barbe V."/>
            <person name="Bardou P."/>
            <person name="Bechner M."/>
            <person name="Bellec A."/>
            <person name="Berger A."/>
            <person name="Berges H."/>
            <person name="Bidwell S."/>
            <person name="Bisseling T."/>
            <person name="Choisne N."/>
            <person name="Couloux A."/>
            <person name="Denny R."/>
            <person name="Deshpande S."/>
            <person name="Dai X."/>
            <person name="Doyle J.J."/>
            <person name="Dudez A.M."/>
            <person name="Farmer A.D."/>
            <person name="Fouteau S."/>
            <person name="Franken C."/>
            <person name="Gibelin C."/>
            <person name="Gish J."/>
            <person name="Goldstein S."/>
            <person name="Gonzalez A.J."/>
            <person name="Green P.J."/>
            <person name="Hallab A."/>
            <person name="Hartog M."/>
            <person name="Hua A."/>
            <person name="Humphray S.J."/>
            <person name="Jeong D.H."/>
            <person name="Jing Y."/>
            <person name="Jocker A."/>
            <person name="Kenton S.M."/>
            <person name="Kim D.J."/>
            <person name="Klee K."/>
            <person name="Lai H."/>
            <person name="Lang C."/>
            <person name="Lin S."/>
            <person name="Macmil S.L."/>
            <person name="Magdelenat G."/>
            <person name="Matthews L."/>
            <person name="McCorrison J."/>
            <person name="Monaghan E.L."/>
            <person name="Mun J.H."/>
            <person name="Najar F.Z."/>
            <person name="Nicholson C."/>
            <person name="Noirot C."/>
            <person name="O'Bleness M."/>
            <person name="Paule C.R."/>
            <person name="Poulain J."/>
            <person name="Prion F."/>
            <person name="Qin B."/>
            <person name="Qu C."/>
            <person name="Retzel E.F."/>
            <person name="Riddle C."/>
            <person name="Sallet E."/>
            <person name="Samain S."/>
            <person name="Samson N."/>
            <person name="Sanders I."/>
            <person name="Saurat O."/>
            <person name="Scarpelli C."/>
            <person name="Schiex T."/>
            <person name="Segurens B."/>
            <person name="Severin A.J."/>
            <person name="Sherrier D.J."/>
            <person name="Shi R."/>
            <person name="Sims S."/>
            <person name="Singer S.R."/>
            <person name="Sinharoy S."/>
            <person name="Sterck L."/>
            <person name="Viollet A."/>
            <person name="Wang B.B."/>
            <person name="Wang K."/>
            <person name="Wang M."/>
            <person name="Wang X."/>
            <person name="Warfsmann J."/>
            <person name="Weissenbach J."/>
            <person name="White D.D."/>
            <person name="White J.D."/>
            <person name="Wiley G.B."/>
            <person name="Wincker P."/>
            <person name="Xing Y."/>
            <person name="Yang L."/>
            <person name="Yao Z."/>
            <person name="Ying F."/>
            <person name="Zhai J."/>
            <person name="Zhou L."/>
            <person name="Zuber A."/>
            <person name="Denarie J."/>
            <person name="Dixon R.A."/>
            <person name="May G.D."/>
            <person name="Schwartz D.C."/>
            <person name="Rogers J."/>
            <person name="Quetier F."/>
            <person name="Town C.D."/>
            <person name="Roe B.A."/>
        </authorList>
    </citation>
    <scope>NUCLEOTIDE SEQUENCE [LARGE SCALE GENOMIC DNA]</scope>
    <source>
        <strain evidence="1">A17</strain>
        <strain evidence="2 3">cv. Jemalong A17</strain>
    </source>
</reference>
<accession>G7ZXZ0</accession>
<dbReference type="AlphaFoldDB" id="G7ZXZ0"/>
<evidence type="ECO:0000313" key="1">
    <source>
        <dbReference type="EMBL" id="AES70575.1"/>
    </source>
</evidence>
<name>G7ZXZ0_MEDTR</name>
<evidence type="ECO:0000313" key="2">
    <source>
        <dbReference type="EnsemblPlants" id="AES70575"/>
    </source>
</evidence>
<dbReference type="EnsemblPlants" id="AES70575">
    <property type="protein sequence ID" value="AES70575"/>
    <property type="gene ID" value="MTR_3g057920"/>
</dbReference>
<organism evidence="1 3">
    <name type="scientific">Medicago truncatula</name>
    <name type="common">Barrel medic</name>
    <name type="synonym">Medicago tribuloides</name>
    <dbReference type="NCBI Taxonomy" id="3880"/>
    <lineage>
        <taxon>Eukaryota</taxon>
        <taxon>Viridiplantae</taxon>
        <taxon>Streptophyta</taxon>
        <taxon>Embryophyta</taxon>
        <taxon>Tracheophyta</taxon>
        <taxon>Spermatophyta</taxon>
        <taxon>Magnoliopsida</taxon>
        <taxon>eudicotyledons</taxon>
        <taxon>Gunneridae</taxon>
        <taxon>Pentapetalae</taxon>
        <taxon>rosids</taxon>
        <taxon>fabids</taxon>
        <taxon>Fabales</taxon>
        <taxon>Fabaceae</taxon>
        <taxon>Papilionoideae</taxon>
        <taxon>50 kb inversion clade</taxon>
        <taxon>NPAAA clade</taxon>
        <taxon>Hologalegina</taxon>
        <taxon>IRL clade</taxon>
        <taxon>Trifolieae</taxon>
        <taxon>Medicago</taxon>
    </lineage>
</organism>
<reference evidence="2" key="3">
    <citation type="submission" date="2015-04" db="UniProtKB">
        <authorList>
            <consortium name="EnsemblPlants"/>
        </authorList>
    </citation>
    <scope>IDENTIFICATION</scope>
    <source>
        <strain evidence="2">cv. Jemalong A17</strain>
    </source>
</reference>
<evidence type="ECO:0000313" key="3">
    <source>
        <dbReference type="Proteomes" id="UP000002051"/>
    </source>
</evidence>
<dbReference type="EMBL" id="CM001219">
    <property type="protein sequence ID" value="AES70575.1"/>
    <property type="molecule type" value="Genomic_DNA"/>
</dbReference>
<protein>
    <submittedName>
        <fullName evidence="1 2">Uncharacterized protein</fullName>
    </submittedName>
</protein>
<dbReference type="InterPro" id="IPR038836">
    <property type="entry name" value="MED16"/>
</dbReference>
<dbReference type="HOGENOM" id="CLU_1951983_0_0_1"/>